<evidence type="ECO:0000313" key="1">
    <source>
        <dbReference type="EMBL" id="MCI4384622.1"/>
    </source>
</evidence>
<dbReference type="EMBL" id="CM040465">
    <property type="protein sequence ID" value="MCI4384622.1"/>
    <property type="molecule type" value="Genomic_DNA"/>
</dbReference>
<protein>
    <submittedName>
        <fullName evidence="1">Uncharacterized protein</fullName>
    </submittedName>
</protein>
<proteinExistence type="predicted"/>
<comment type="caution">
    <text evidence="1">The sequence shown here is derived from an EMBL/GenBank/DDBJ whole genome shotgun (WGS) entry which is preliminary data.</text>
</comment>
<accession>A0ACC5X054</accession>
<keyword evidence="2" id="KW-1185">Reference proteome</keyword>
<dbReference type="Proteomes" id="UP000829447">
    <property type="component" value="Linkage Group LG12"/>
</dbReference>
<name>A0ACC5X054_PANGG</name>
<sequence length="217" mass="23267">LEARHARSALLRYRLASKVDSSWNTWLRENTVRVFFFRHGGRLSELSAAAPAASGASSRFGSSVSLSSSRISSTLLLSSSSLASGSSASRGSGESLSVPDAGDESLTTGLSVTATTHTPGKHTGNVSTATHCAPGTRTCSVRLQTDASASIHEVLLLIDELNDLIITLKLSAVCSSREAQKIHKHRSSETQKLRNTEAQKHRHQNCSLHSQLHLFHI</sequence>
<gene>
    <name evidence="1" type="ORF">PGIGA_G00040840</name>
</gene>
<evidence type="ECO:0000313" key="2">
    <source>
        <dbReference type="Proteomes" id="UP000829447"/>
    </source>
</evidence>
<feature type="non-terminal residue" evidence="1">
    <location>
        <position position="1"/>
    </location>
</feature>
<reference evidence="1 2" key="1">
    <citation type="journal article" date="2022" name="bioRxiv">
        <title>An ancient truncated duplication of the anti-Mullerian hormone receptor type 2 gene is a potential conserved master sex determinant in the Pangasiidae catfish family.</title>
        <authorList>
            <person name="Wen M."/>
            <person name="Pan Q."/>
            <person name="Jouanno E."/>
            <person name="Montfort J."/>
            <person name="Zahm M."/>
            <person name="Cabau C."/>
            <person name="Klopp C."/>
            <person name="Iampietro C."/>
            <person name="Roques C."/>
            <person name="Bouchez O."/>
            <person name="Castinel A."/>
            <person name="Donnadieu C."/>
            <person name="Parrinello H."/>
            <person name="Poncet C."/>
            <person name="Belmonte E."/>
            <person name="Gautier V."/>
            <person name="Avarre J.-C."/>
            <person name="Dugue R."/>
            <person name="Gustiano R."/>
            <person name="Ha T.T.T."/>
            <person name="Campet M."/>
            <person name="Sriphairoj K."/>
            <person name="Ribolli J."/>
            <person name="de Almeida F.L."/>
            <person name="Desvignes T."/>
            <person name="Postlethwait J.H."/>
            <person name="Bucao C.F."/>
            <person name="Robinson-Rechavi M."/>
            <person name="Bobe J."/>
            <person name="Herpin A."/>
            <person name="Guiguen Y."/>
        </authorList>
    </citation>
    <scope>NUCLEOTIDE SEQUENCE [LARGE SCALE GENOMIC DNA]</scope>
    <source>
        <strain evidence="1">YG-Dec2019</strain>
    </source>
</reference>
<organism evidence="1 2">
    <name type="scientific">Pangasianodon gigas</name>
    <name type="common">Mekong giant catfish</name>
    <name type="synonym">Pangasius gigas</name>
    <dbReference type="NCBI Taxonomy" id="30993"/>
    <lineage>
        <taxon>Eukaryota</taxon>
        <taxon>Metazoa</taxon>
        <taxon>Chordata</taxon>
        <taxon>Craniata</taxon>
        <taxon>Vertebrata</taxon>
        <taxon>Euteleostomi</taxon>
        <taxon>Actinopterygii</taxon>
        <taxon>Neopterygii</taxon>
        <taxon>Teleostei</taxon>
        <taxon>Ostariophysi</taxon>
        <taxon>Siluriformes</taxon>
        <taxon>Pangasiidae</taxon>
        <taxon>Pangasianodon</taxon>
    </lineage>
</organism>